<evidence type="ECO:0000313" key="12">
    <source>
        <dbReference type="Proteomes" id="UP001608902"/>
    </source>
</evidence>
<keyword evidence="12" id="KW-1185">Reference proteome</keyword>
<evidence type="ECO:0000256" key="10">
    <source>
        <dbReference type="RuleBase" id="RU366056"/>
    </source>
</evidence>
<protein>
    <recommendedName>
        <fullName evidence="10">Phosphatidylinositol-glycan biosynthesis class X protein</fullName>
    </recommendedName>
</protein>
<dbReference type="PANTHER" id="PTHR28650:SF1">
    <property type="entry name" value="PHOSPHATIDYLINOSITOL-GLYCAN BIOSYNTHESIS CLASS X PROTEIN"/>
    <property type="match status" value="1"/>
</dbReference>
<organism evidence="11 12">
    <name type="scientific">Gnathostoma spinigerum</name>
    <dbReference type="NCBI Taxonomy" id="75299"/>
    <lineage>
        <taxon>Eukaryota</taxon>
        <taxon>Metazoa</taxon>
        <taxon>Ecdysozoa</taxon>
        <taxon>Nematoda</taxon>
        <taxon>Chromadorea</taxon>
        <taxon>Rhabditida</taxon>
        <taxon>Spirurina</taxon>
        <taxon>Gnathostomatomorpha</taxon>
        <taxon>Gnathostomatoidea</taxon>
        <taxon>Gnathostomatidae</taxon>
        <taxon>Gnathostoma</taxon>
    </lineage>
</organism>
<accession>A0ABD6EUH6</accession>
<dbReference type="GO" id="GO:0006506">
    <property type="term" value="P:GPI anchor biosynthetic process"/>
    <property type="evidence" value="ECO:0007669"/>
    <property type="project" value="UniProtKB-KW"/>
</dbReference>
<keyword evidence="10" id="KW-0732">Signal</keyword>
<evidence type="ECO:0000256" key="5">
    <source>
        <dbReference type="ARBA" id="ARBA00022692"/>
    </source>
</evidence>
<keyword evidence="6 10" id="KW-0256">Endoplasmic reticulum</keyword>
<dbReference type="Pfam" id="PF08320">
    <property type="entry name" value="PIG-X"/>
    <property type="match status" value="1"/>
</dbReference>
<comment type="pathway">
    <text evidence="2 10">Glycolipid biosynthesis; glycosylphosphatidylinositol-anchor biosynthesis.</text>
</comment>
<evidence type="ECO:0000256" key="8">
    <source>
        <dbReference type="ARBA" id="ARBA00023136"/>
    </source>
</evidence>
<gene>
    <name evidence="11" type="ORF">AB6A40_006921</name>
</gene>
<comment type="caution">
    <text evidence="11">The sequence shown here is derived from an EMBL/GenBank/DDBJ whole genome shotgun (WGS) entry which is preliminary data.</text>
</comment>
<keyword evidence="4 10" id="KW-0337">GPI-anchor biosynthesis</keyword>
<comment type="similarity">
    <text evidence="3 10">Belongs to the PIGX family.</text>
</comment>
<evidence type="ECO:0000256" key="1">
    <source>
        <dbReference type="ARBA" id="ARBA00004389"/>
    </source>
</evidence>
<keyword evidence="8 10" id="KW-0472">Membrane</keyword>
<evidence type="ECO:0000313" key="11">
    <source>
        <dbReference type="EMBL" id="MFH4980212.1"/>
    </source>
</evidence>
<dbReference type="GO" id="GO:0005789">
    <property type="term" value="C:endoplasmic reticulum membrane"/>
    <property type="evidence" value="ECO:0007669"/>
    <property type="project" value="UniProtKB-SubCell"/>
</dbReference>
<feature type="signal peptide" evidence="10">
    <location>
        <begin position="1"/>
        <end position="17"/>
    </location>
</feature>
<sequence length="244" mass="27666">MFHILLFAMVLMKQICSMRVTSCTLFDFKNTAVDIKMLGAGLHRRLLINSTITSTKRLVDCQILYKFLIPSGAYINMDSVHSFLHKHNVAKAKFDIEAPEEKSEETDFYLCPIHGIRRSFIFAESFQLPVHLRYHKPSRLHEATVLFRAPSLLLRCGTHDVSVTNEECKLHIVKAPCDCSIVERKCDWLQIPTSTNVTLRLSVPTGNIEVRLVVITVTLLSVLLSLSIIIFSSLPAAVIKDKRE</sequence>
<feature type="transmembrane region" description="Helical" evidence="10">
    <location>
        <begin position="212"/>
        <end position="239"/>
    </location>
</feature>
<proteinExistence type="inferred from homology"/>
<evidence type="ECO:0000256" key="7">
    <source>
        <dbReference type="ARBA" id="ARBA00022989"/>
    </source>
</evidence>
<comment type="subcellular location">
    <subcellularLocation>
        <location evidence="1 10">Endoplasmic reticulum membrane</location>
        <topology evidence="1 10">Single-pass membrane protein</topology>
    </subcellularLocation>
</comment>
<dbReference type="SMART" id="SM00780">
    <property type="entry name" value="PIG-X"/>
    <property type="match status" value="1"/>
</dbReference>
<dbReference type="Proteomes" id="UP001608902">
    <property type="component" value="Unassembled WGS sequence"/>
</dbReference>
<evidence type="ECO:0000256" key="9">
    <source>
        <dbReference type="ARBA" id="ARBA00023180"/>
    </source>
</evidence>
<evidence type="ECO:0000256" key="6">
    <source>
        <dbReference type="ARBA" id="ARBA00022824"/>
    </source>
</evidence>
<feature type="chain" id="PRO_5044528489" description="Phosphatidylinositol-glycan biosynthesis class X protein" evidence="10">
    <location>
        <begin position="18"/>
        <end position="244"/>
    </location>
</feature>
<keyword evidence="5 10" id="KW-0812">Transmembrane</keyword>
<keyword evidence="7 10" id="KW-1133">Transmembrane helix</keyword>
<dbReference type="EMBL" id="JBGFUD010005225">
    <property type="protein sequence ID" value="MFH4980212.1"/>
    <property type="molecule type" value="Genomic_DNA"/>
</dbReference>
<evidence type="ECO:0000256" key="3">
    <source>
        <dbReference type="ARBA" id="ARBA00010345"/>
    </source>
</evidence>
<evidence type="ECO:0000256" key="4">
    <source>
        <dbReference type="ARBA" id="ARBA00022502"/>
    </source>
</evidence>
<comment type="function">
    <text evidence="10">Stabilizing subunit of the glycosylphosphatidylinositol-mannosyltransferase I complex which catalyzes the transfer of the first mannose, via an alpha-1,4 bond from a dolichol-phosphate-mannose (Dol-P-Man) to the glucosaminyl acyl phosphatidylinositol (GlcN-(acyl)PI) intermediate to generate alpha-D-Man-(1-&gt;4)-alpha-D-GlcN-(1-&gt;6)-(1-radyl,2-acyl-sn-glycero-3-phospho)-2-acyl-inositol and participates in the sixth step of the glycosylphosphatidylinositol-anchor biosynthesis. Probably acts by stabilizing the mannosyltransferase PIGM.</text>
</comment>
<dbReference type="AlphaFoldDB" id="A0ABD6EUH6"/>
<reference evidence="11 12" key="1">
    <citation type="submission" date="2024-08" db="EMBL/GenBank/DDBJ databases">
        <title>Gnathostoma spinigerum genome.</title>
        <authorList>
            <person name="Gonzalez-Bertolin B."/>
            <person name="Monzon S."/>
            <person name="Zaballos A."/>
            <person name="Jimenez P."/>
            <person name="Dekumyoy P."/>
            <person name="Varona S."/>
            <person name="Cuesta I."/>
            <person name="Sumanam S."/>
            <person name="Adisakwattana P."/>
            <person name="Gasser R.B."/>
            <person name="Hernandez-Gonzalez A."/>
            <person name="Young N.D."/>
            <person name="Perteguer M.J."/>
        </authorList>
    </citation>
    <scope>NUCLEOTIDE SEQUENCE [LARGE SCALE GENOMIC DNA]</scope>
    <source>
        <strain evidence="11">AL3</strain>
        <tissue evidence="11">Liver</tissue>
    </source>
</reference>
<dbReference type="PANTHER" id="PTHR28650">
    <property type="entry name" value="PHOSPHATIDYLINOSITOL-GLYCAN BIOSYNTHESIS CLASS X PROTEIN"/>
    <property type="match status" value="1"/>
</dbReference>
<keyword evidence="9" id="KW-0325">Glycoprotein</keyword>
<dbReference type="InterPro" id="IPR013233">
    <property type="entry name" value="PIG-X/PBN1"/>
</dbReference>
<name>A0ABD6EUH6_9BILA</name>
<evidence type="ECO:0000256" key="2">
    <source>
        <dbReference type="ARBA" id="ARBA00004687"/>
    </source>
</evidence>
<dbReference type="InterPro" id="IPR040039">
    <property type="entry name" value="PIGX"/>
</dbReference>